<dbReference type="GO" id="GO:0003677">
    <property type="term" value="F:DNA binding"/>
    <property type="evidence" value="ECO:0007669"/>
    <property type="project" value="UniProtKB-KW"/>
</dbReference>
<dbReference type="Pfam" id="PF03466">
    <property type="entry name" value="LysR_substrate"/>
    <property type="match status" value="1"/>
</dbReference>
<accession>A0A157R892</accession>
<evidence type="ECO:0000256" key="1">
    <source>
        <dbReference type="ARBA" id="ARBA00009437"/>
    </source>
</evidence>
<name>A0A157R892_9BORD</name>
<dbReference type="InterPro" id="IPR050950">
    <property type="entry name" value="HTH-type_LysR_regulators"/>
</dbReference>
<comment type="similarity">
    <text evidence="1">Belongs to the LysR transcriptional regulatory family.</text>
</comment>
<dbReference type="InterPro" id="IPR000847">
    <property type="entry name" value="LysR_HTH_N"/>
</dbReference>
<evidence type="ECO:0000259" key="5">
    <source>
        <dbReference type="PROSITE" id="PS50931"/>
    </source>
</evidence>
<feature type="domain" description="HTH lysR-type" evidence="5">
    <location>
        <begin position="17"/>
        <end position="74"/>
    </location>
</feature>
<dbReference type="InterPro" id="IPR036388">
    <property type="entry name" value="WH-like_DNA-bd_sf"/>
</dbReference>
<organism evidence="6 7">
    <name type="scientific">Bordetella ansorpii</name>
    <dbReference type="NCBI Taxonomy" id="288768"/>
    <lineage>
        <taxon>Bacteria</taxon>
        <taxon>Pseudomonadati</taxon>
        <taxon>Pseudomonadota</taxon>
        <taxon>Betaproteobacteria</taxon>
        <taxon>Burkholderiales</taxon>
        <taxon>Alcaligenaceae</taxon>
        <taxon>Bordetella</taxon>
    </lineage>
</organism>
<reference evidence="6 7" key="1">
    <citation type="submission" date="2016-03" db="EMBL/GenBank/DDBJ databases">
        <authorList>
            <consortium name="Pathogen Informatics"/>
        </authorList>
    </citation>
    <scope>NUCLEOTIDE SEQUENCE [LARGE SCALE GENOMIC DNA]</scope>
    <source>
        <strain evidence="6 7">NCTC13364</strain>
    </source>
</reference>
<dbReference type="SUPFAM" id="SSF53850">
    <property type="entry name" value="Periplasmic binding protein-like II"/>
    <property type="match status" value="1"/>
</dbReference>
<evidence type="ECO:0000256" key="2">
    <source>
        <dbReference type="ARBA" id="ARBA00023015"/>
    </source>
</evidence>
<gene>
    <name evidence="6" type="primary">gbpR_4</name>
    <name evidence="6" type="ORF">SAMEA1982600_04408</name>
</gene>
<sequence>MPESPSSEAARRLTARLKMRHLALLLQIRQHGSLTRAAERMAISQPALTNTLTELEGMFGAPLFERSVRGMTPTALGDVVLGRAQAMLQDLQRMVDDMEAVAAGHAAHLQVGVTPFIPGRILSAAVHQARPDGQRLTVTLHEGAVAQLLAQLRDHTLDLVIGPAVAGLDLSQLAFETLYRQPPRLIASRRLAAQLGRQRLDWRALAELDWILGAPQTGTRAQLTDLFLGAGVPPPMPVAESGSPRLIGEMISASERAISILPADIAEELGRVTGVAVVPYSFHWSPPPIALYSRAGAAPRAAERLFSAALRESCRLYYPDAGPSGG</sequence>
<dbReference type="Gene3D" id="1.10.10.10">
    <property type="entry name" value="Winged helix-like DNA-binding domain superfamily/Winged helix DNA-binding domain"/>
    <property type="match status" value="1"/>
</dbReference>
<dbReference type="OrthoDB" id="8806341at2"/>
<dbReference type="AlphaFoldDB" id="A0A157R892"/>
<proteinExistence type="inferred from homology"/>
<dbReference type="InterPro" id="IPR036390">
    <property type="entry name" value="WH_DNA-bd_sf"/>
</dbReference>
<dbReference type="PRINTS" id="PR00039">
    <property type="entry name" value="HTHLYSR"/>
</dbReference>
<evidence type="ECO:0000256" key="3">
    <source>
        <dbReference type="ARBA" id="ARBA00023125"/>
    </source>
</evidence>
<keyword evidence="4" id="KW-0804">Transcription</keyword>
<evidence type="ECO:0000313" key="6">
    <source>
        <dbReference type="EMBL" id="SAI54106.1"/>
    </source>
</evidence>
<dbReference type="Pfam" id="PF00126">
    <property type="entry name" value="HTH_1"/>
    <property type="match status" value="1"/>
</dbReference>
<evidence type="ECO:0000313" key="7">
    <source>
        <dbReference type="Proteomes" id="UP000077037"/>
    </source>
</evidence>
<protein>
    <submittedName>
        <fullName evidence="6">LysR family regulatory protein</fullName>
    </submittedName>
</protein>
<dbReference type="Proteomes" id="UP000077037">
    <property type="component" value="Unassembled WGS sequence"/>
</dbReference>
<dbReference type="GO" id="GO:0005829">
    <property type="term" value="C:cytosol"/>
    <property type="evidence" value="ECO:0007669"/>
    <property type="project" value="TreeGrafter"/>
</dbReference>
<dbReference type="InterPro" id="IPR005119">
    <property type="entry name" value="LysR_subst-bd"/>
</dbReference>
<dbReference type="RefSeq" id="WP_066419367.1">
    <property type="nucleotide sequence ID" value="NZ_FKBS01000029.1"/>
</dbReference>
<dbReference type="Gene3D" id="3.40.190.290">
    <property type="match status" value="1"/>
</dbReference>
<dbReference type="PANTHER" id="PTHR30419:SF8">
    <property type="entry name" value="NITROGEN ASSIMILATION TRANSCRIPTIONAL ACTIVATOR-RELATED"/>
    <property type="match status" value="1"/>
</dbReference>
<dbReference type="PROSITE" id="PS50931">
    <property type="entry name" value="HTH_LYSR"/>
    <property type="match status" value="1"/>
</dbReference>
<dbReference type="EMBL" id="FKBS01000029">
    <property type="protein sequence ID" value="SAI54106.1"/>
    <property type="molecule type" value="Genomic_DNA"/>
</dbReference>
<dbReference type="SUPFAM" id="SSF46785">
    <property type="entry name" value="Winged helix' DNA-binding domain"/>
    <property type="match status" value="1"/>
</dbReference>
<dbReference type="GO" id="GO:0003700">
    <property type="term" value="F:DNA-binding transcription factor activity"/>
    <property type="evidence" value="ECO:0007669"/>
    <property type="project" value="InterPro"/>
</dbReference>
<dbReference type="PANTHER" id="PTHR30419">
    <property type="entry name" value="HTH-TYPE TRANSCRIPTIONAL REGULATOR YBHD"/>
    <property type="match status" value="1"/>
</dbReference>
<keyword evidence="3" id="KW-0238">DNA-binding</keyword>
<evidence type="ECO:0000256" key="4">
    <source>
        <dbReference type="ARBA" id="ARBA00023163"/>
    </source>
</evidence>
<keyword evidence="2" id="KW-0805">Transcription regulation</keyword>